<dbReference type="InterPro" id="IPR042100">
    <property type="entry name" value="Bug_dom1"/>
</dbReference>
<dbReference type="PANTHER" id="PTHR42928">
    <property type="entry name" value="TRICARBOXYLATE-BINDING PROTEIN"/>
    <property type="match status" value="1"/>
</dbReference>
<dbReference type="Gene3D" id="3.40.190.150">
    <property type="entry name" value="Bordetella uptake gene, domain 1"/>
    <property type="match status" value="1"/>
</dbReference>
<dbReference type="CDD" id="cd07012">
    <property type="entry name" value="PBP2_Bug_TTT"/>
    <property type="match status" value="1"/>
</dbReference>
<proteinExistence type="inferred from homology"/>
<accession>A0AA97I7L6</accession>
<evidence type="ECO:0000313" key="3">
    <source>
        <dbReference type="EMBL" id="WOF23580.1"/>
    </source>
</evidence>
<evidence type="ECO:0000313" key="4">
    <source>
        <dbReference type="Proteomes" id="UP001305498"/>
    </source>
</evidence>
<dbReference type="Gene3D" id="3.40.190.10">
    <property type="entry name" value="Periplasmic binding protein-like II"/>
    <property type="match status" value="1"/>
</dbReference>
<gene>
    <name evidence="3" type="ORF">N8K70_02560</name>
</gene>
<keyword evidence="4" id="KW-1185">Reference proteome</keyword>
<dbReference type="EMBL" id="CP118157">
    <property type="protein sequence ID" value="WOF23580.1"/>
    <property type="molecule type" value="Genomic_DNA"/>
</dbReference>
<sequence length="330" mass="33922">MRRSEFLRVTAAGLGAALLAGAVGCAPRRPDGGAEPVDVTARRILVPAAAGGGYDLTARTVAKILAAEGITSEHPEVFNVPGAGGVLGLVRAIAEEGDGGLALAMGMGVVGAWRTSGTRAELLDITPLARVSEEPGALLVDDSTGFRTADEFFRAWRADPRRLRVGGGSVAGGPDHLLAVGVARALGIAPGDIAFSAFSGGGDLLSGLLTGAVDVAFGGSGETRPQVRAGSVRVLAVSGPERAEGIDAPTLQEAGVDLVFRNWRGFAAPPGIAEPDRVAWIDDLSRMRETDAWREALQANGWTDAYLEGDDFGAFIAAQRDAVDEMLGEG</sequence>
<dbReference type="Proteomes" id="UP001305498">
    <property type="component" value="Chromosome"/>
</dbReference>
<evidence type="ECO:0000256" key="2">
    <source>
        <dbReference type="SAM" id="SignalP"/>
    </source>
</evidence>
<protein>
    <submittedName>
        <fullName evidence="3">Tripartite tricarboxylate transporter substrate binding protein</fullName>
    </submittedName>
</protein>
<comment type="similarity">
    <text evidence="1">Belongs to the UPF0065 (bug) family.</text>
</comment>
<dbReference type="Pfam" id="PF03401">
    <property type="entry name" value="TctC"/>
    <property type="match status" value="1"/>
</dbReference>
<name>A0AA97I7L6_9MICO</name>
<reference evidence="3 4" key="1">
    <citation type="submission" date="2023-02" db="EMBL/GenBank/DDBJ databases">
        <title>Microbacterium betulae sp. nov., isolated from birch wood.</title>
        <authorList>
            <person name="Pasciak M."/>
            <person name="Pawlik K.J."/>
            <person name="Martynowski D."/>
            <person name="Laczmanski L."/>
            <person name="Ciekot J."/>
            <person name="Szponar B."/>
            <person name="Wojcik-Fatla A."/>
            <person name="Mackiewicz B."/>
            <person name="Farian E."/>
            <person name="Cholewa G."/>
            <person name="Cholewa A."/>
            <person name="Dutkiewicz J."/>
        </authorList>
    </citation>
    <scope>NUCLEOTIDE SEQUENCE [LARGE SCALE GENOMIC DNA]</scope>
    <source>
        <strain evidence="3 4">AB</strain>
    </source>
</reference>
<dbReference type="KEGG" id="mbet:N8K70_02560"/>
<dbReference type="PROSITE" id="PS51257">
    <property type="entry name" value="PROKAR_LIPOPROTEIN"/>
    <property type="match status" value="1"/>
</dbReference>
<dbReference type="PANTHER" id="PTHR42928:SF3">
    <property type="entry name" value="UPF0065 PROTEIN YFLP"/>
    <property type="match status" value="1"/>
</dbReference>
<dbReference type="PIRSF" id="PIRSF017082">
    <property type="entry name" value="YflP"/>
    <property type="match status" value="1"/>
</dbReference>
<dbReference type="RefSeq" id="WP_317140052.1">
    <property type="nucleotide sequence ID" value="NZ_CP118157.1"/>
</dbReference>
<organism evidence="3 4">
    <name type="scientific">Microbacterium betulae</name>
    <dbReference type="NCBI Taxonomy" id="2981139"/>
    <lineage>
        <taxon>Bacteria</taxon>
        <taxon>Bacillati</taxon>
        <taxon>Actinomycetota</taxon>
        <taxon>Actinomycetes</taxon>
        <taxon>Micrococcales</taxon>
        <taxon>Microbacteriaceae</taxon>
        <taxon>Microbacterium</taxon>
    </lineage>
</organism>
<dbReference type="InterPro" id="IPR005064">
    <property type="entry name" value="BUG"/>
</dbReference>
<dbReference type="SUPFAM" id="SSF53850">
    <property type="entry name" value="Periplasmic binding protein-like II"/>
    <property type="match status" value="1"/>
</dbReference>
<keyword evidence="2" id="KW-0732">Signal</keyword>
<feature type="signal peptide" evidence="2">
    <location>
        <begin position="1"/>
        <end position="22"/>
    </location>
</feature>
<feature type="chain" id="PRO_5041689761" evidence="2">
    <location>
        <begin position="23"/>
        <end position="330"/>
    </location>
</feature>
<dbReference type="AlphaFoldDB" id="A0AA97I7L6"/>
<evidence type="ECO:0000256" key="1">
    <source>
        <dbReference type="ARBA" id="ARBA00006987"/>
    </source>
</evidence>